<evidence type="ECO:0000313" key="1">
    <source>
        <dbReference type="EMBL" id="GAI15818.1"/>
    </source>
</evidence>
<organism evidence="1">
    <name type="scientific">marine sediment metagenome</name>
    <dbReference type="NCBI Taxonomy" id="412755"/>
    <lineage>
        <taxon>unclassified sequences</taxon>
        <taxon>metagenomes</taxon>
        <taxon>ecological metagenomes</taxon>
    </lineage>
</organism>
<protein>
    <submittedName>
        <fullName evidence="1">Uncharacterized protein</fullName>
    </submittedName>
</protein>
<gene>
    <name evidence="1" type="ORF">S06H3_18567</name>
</gene>
<accession>X1L9R4</accession>
<dbReference type="AlphaFoldDB" id="X1L9R4"/>
<dbReference type="EMBL" id="BARV01009411">
    <property type="protein sequence ID" value="GAI15818.1"/>
    <property type="molecule type" value="Genomic_DNA"/>
</dbReference>
<proteinExistence type="predicted"/>
<comment type="caution">
    <text evidence="1">The sequence shown here is derived from an EMBL/GenBank/DDBJ whole genome shotgun (WGS) entry which is preliminary data.</text>
</comment>
<name>X1L9R4_9ZZZZ</name>
<feature type="non-terminal residue" evidence="1">
    <location>
        <position position="1"/>
    </location>
</feature>
<sequence length="40" mass="4730">VFLTISLDDNVMYMQTSETDRVKLFPVAHDKFVLKEKKEN</sequence>
<reference evidence="1" key="1">
    <citation type="journal article" date="2014" name="Front. Microbiol.">
        <title>High frequency of phylogenetically diverse reductive dehalogenase-homologous genes in deep subseafloor sedimentary metagenomes.</title>
        <authorList>
            <person name="Kawai M."/>
            <person name="Futagami T."/>
            <person name="Toyoda A."/>
            <person name="Takaki Y."/>
            <person name="Nishi S."/>
            <person name="Hori S."/>
            <person name="Arai W."/>
            <person name="Tsubouchi T."/>
            <person name="Morono Y."/>
            <person name="Uchiyama I."/>
            <person name="Ito T."/>
            <person name="Fujiyama A."/>
            <person name="Inagaki F."/>
            <person name="Takami H."/>
        </authorList>
    </citation>
    <scope>NUCLEOTIDE SEQUENCE</scope>
    <source>
        <strain evidence="1">Expedition CK06-06</strain>
    </source>
</reference>